<feature type="transmembrane region" description="Helical" evidence="7">
    <location>
        <begin position="25"/>
        <end position="49"/>
    </location>
</feature>
<gene>
    <name evidence="10" type="ORF">SAMN05216559_0324</name>
</gene>
<name>A0A1I6K8M6_9EURY</name>
<feature type="transmembrane region" description="Helical" evidence="7">
    <location>
        <begin position="325"/>
        <end position="347"/>
    </location>
</feature>
<keyword evidence="6 7" id="KW-0472">Membrane</keyword>
<feature type="domain" description="MacB-like periplasmic core" evidence="9">
    <location>
        <begin position="24"/>
        <end position="254"/>
    </location>
</feature>
<dbReference type="EMBL" id="FOZK01000001">
    <property type="protein sequence ID" value="SFR87220.1"/>
    <property type="molecule type" value="Genomic_DNA"/>
</dbReference>
<proteinExistence type="predicted"/>
<feature type="transmembrane region" description="Helical" evidence="7">
    <location>
        <begin position="277"/>
        <end position="304"/>
    </location>
</feature>
<accession>A0A1I6K8M6</accession>
<evidence type="ECO:0000256" key="5">
    <source>
        <dbReference type="ARBA" id="ARBA00022989"/>
    </source>
</evidence>
<dbReference type="Pfam" id="PF12704">
    <property type="entry name" value="MacB_PCD"/>
    <property type="match status" value="1"/>
</dbReference>
<feature type="transmembrane region" description="Helical" evidence="7">
    <location>
        <begin position="375"/>
        <end position="399"/>
    </location>
</feature>
<dbReference type="OrthoDB" id="163559at2157"/>
<evidence type="ECO:0000256" key="1">
    <source>
        <dbReference type="ARBA" id="ARBA00004651"/>
    </source>
</evidence>
<evidence type="ECO:0000313" key="11">
    <source>
        <dbReference type="Proteomes" id="UP000199062"/>
    </source>
</evidence>
<evidence type="ECO:0000256" key="7">
    <source>
        <dbReference type="SAM" id="Phobius"/>
    </source>
</evidence>
<dbReference type="InterPro" id="IPR051125">
    <property type="entry name" value="ABC-4/HrtB_transporter"/>
</dbReference>
<evidence type="ECO:0000256" key="2">
    <source>
        <dbReference type="ARBA" id="ARBA00022448"/>
    </source>
</evidence>
<dbReference type="GO" id="GO:0005886">
    <property type="term" value="C:plasma membrane"/>
    <property type="evidence" value="ECO:0007669"/>
    <property type="project" value="UniProtKB-SubCell"/>
</dbReference>
<sequence length="409" mass="43142">MIGSRFRAVLGIAAAQLRHERGRTLLAIVAVALAVLATTILASVGYGVVETGQEKFDTSGRDLWVTGGPLKFSPGSVGGFENTLVDSHSVADDIEQREEIQTAVPMSFQTVYASTDGEEFQTVVGVGAPARGPSVNVIEGSEFSTKDTHYANGTYDGPMSHEIVIDERTADQLGVEVGDSLYVGGTLSAARQNEFEVVGISNTFSTFVGSATVTMHLSELQEVTGTTDSDRATFVSIDVHDDADVEQVEREIQAEYPSYDVRTNEEQLEATLREQAVLIASGISLVAFAVAAGVALTTNLQFSLVYQRRDRLAAIKAIGWRTRTLVAVTTVKALVVGIMGAGLGLVLTYPGVAVVNEVAAAIAGFEGLVQLSPEILVGGLVLGVVISFLSGLAASALIARVSPLEYISR</sequence>
<dbReference type="RefSeq" id="WP_089813260.1">
    <property type="nucleotide sequence ID" value="NZ_FOZK01000001.1"/>
</dbReference>
<evidence type="ECO:0000256" key="3">
    <source>
        <dbReference type="ARBA" id="ARBA00022475"/>
    </source>
</evidence>
<comment type="subcellular location">
    <subcellularLocation>
        <location evidence="1">Cell membrane</location>
        <topology evidence="1">Multi-pass membrane protein</topology>
    </subcellularLocation>
</comment>
<keyword evidence="3" id="KW-1003">Cell membrane</keyword>
<dbReference type="AlphaFoldDB" id="A0A1I6K8M6"/>
<feature type="domain" description="ABC3 transporter permease C-terminal" evidence="8">
    <location>
        <begin position="284"/>
        <end position="403"/>
    </location>
</feature>
<keyword evidence="2" id="KW-0813">Transport</keyword>
<reference evidence="10 11" key="1">
    <citation type="submission" date="2016-10" db="EMBL/GenBank/DDBJ databases">
        <authorList>
            <person name="de Groot N.N."/>
        </authorList>
    </citation>
    <scope>NUCLEOTIDE SEQUENCE [LARGE SCALE GENOMIC DNA]</scope>
    <source>
        <strain evidence="10 11">CGMCC 1.10457</strain>
    </source>
</reference>
<dbReference type="InterPro" id="IPR025857">
    <property type="entry name" value="MacB_PCD"/>
</dbReference>
<evidence type="ECO:0000259" key="9">
    <source>
        <dbReference type="Pfam" id="PF12704"/>
    </source>
</evidence>
<dbReference type="STRING" id="767519.SAMN05216559_0324"/>
<evidence type="ECO:0000256" key="4">
    <source>
        <dbReference type="ARBA" id="ARBA00022692"/>
    </source>
</evidence>
<dbReference type="Proteomes" id="UP000199062">
    <property type="component" value="Unassembled WGS sequence"/>
</dbReference>
<keyword evidence="5 7" id="KW-1133">Transmembrane helix</keyword>
<evidence type="ECO:0000259" key="8">
    <source>
        <dbReference type="Pfam" id="PF02687"/>
    </source>
</evidence>
<dbReference type="PANTHER" id="PTHR43738:SF1">
    <property type="entry name" value="HEMIN TRANSPORT SYSTEM PERMEASE PROTEIN HRTB-RELATED"/>
    <property type="match status" value="1"/>
</dbReference>
<dbReference type="PANTHER" id="PTHR43738">
    <property type="entry name" value="ABC TRANSPORTER, MEMBRANE PROTEIN"/>
    <property type="match status" value="1"/>
</dbReference>
<dbReference type="Pfam" id="PF02687">
    <property type="entry name" value="FtsX"/>
    <property type="match status" value="1"/>
</dbReference>
<protein>
    <submittedName>
        <fullName evidence="10">Putative ABC transport system permease protein</fullName>
    </submittedName>
</protein>
<evidence type="ECO:0000256" key="6">
    <source>
        <dbReference type="ARBA" id="ARBA00023136"/>
    </source>
</evidence>
<evidence type="ECO:0000313" key="10">
    <source>
        <dbReference type="EMBL" id="SFR87220.1"/>
    </source>
</evidence>
<dbReference type="InterPro" id="IPR003838">
    <property type="entry name" value="ABC3_permease_C"/>
</dbReference>
<keyword evidence="11" id="KW-1185">Reference proteome</keyword>
<organism evidence="10 11">
    <name type="scientific">Halomicrobium zhouii</name>
    <dbReference type="NCBI Taxonomy" id="767519"/>
    <lineage>
        <taxon>Archaea</taxon>
        <taxon>Methanobacteriati</taxon>
        <taxon>Methanobacteriota</taxon>
        <taxon>Stenosarchaea group</taxon>
        <taxon>Halobacteria</taxon>
        <taxon>Halobacteriales</taxon>
        <taxon>Haloarculaceae</taxon>
        <taxon>Halomicrobium</taxon>
    </lineage>
</organism>
<keyword evidence="4 7" id="KW-0812">Transmembrane</keyword>